<evidence type="ECO:0000313" key="1">
    <source>
        <dbReference type="EMBL" id="ACE06674.1"/>
    </source>
</evidence>
<dbReference type="AlphaFoldDB" id="B3ETX2"/>
<reference evidence="1 2" key="1">
    <citation type="journal article" date="2010" name="J. Bacteriol.">
        <title>The genome of the amoeba symbiont 'Candidatus Amoebophilus asiaticus' reveals common mechanisms for host cell interaction among amoeba-associated bacteria.</title>
        <authorList>
            <person name="Schmitz-Esser S."/>
            <person name="Tischler P."/>
            <person name="Arnold R."/>
            <person name="Montanaro J."/>
            <person name="Wagner M."/>
            <person name="Rattei T."/>
            <person name="Horn M."/>
        </authorList>
    </citation>
    <scope>NUCLEOTIDE SEQUENCE [LARGE SCALE GENOMIC DNA]</scope>
    <source>
        <strain evidence="1 2">5a2</strain>
    </source>
</reference>
<protein>
    <submittedName>
        <fullName evidence="1">Uncharacterized protein</fullName>
    </submittedName>
</protein>
<keyword evidence="2" id="KW-1185">Reference proteome</keyword>
<name>B3ETX2_AMOA5</name>
<dbReference type="EMBL" id="CP001102">
    <property type="protein sequence ID" value="ACE06674.1"/>
    <property type="molecule type" value="Genomic_DNA"/>
</dbReference>
<evidence type="ECO:0000313" key="2">
    <source>
        <dbReference type="Proteomes" id="UP000001227"/>
    </source>
</evidence>
<dbReference type="RefSeq" id="WP_012473416.1">
    <property type="nucleotide sequence ID" value="NC_010830.1"/>
</dbReference>
<dbReference type="Pfam" id="PF21857">
    <property type="entry name" value="DUF6913"/>
    <property type="match status" value="1"/>
</dbReference>
<dbReference type="STRING" id="452471.Aasi_1370"/>
<proteinExistence type="predicted"/>
<sequence length="185" mass="21482">MISFFKDKLKDRLLALYTRYSKQYKKRVPIITNSRVPLAIGLIYTVEVDNPEKTEAVLRAIEKIKASGKQVKVLCYLPTHQMNPNIKFKAFSKQDINLLGHTKNRELNDFLKTPFEHLYHLDLTSDPVLDYIITICNAKCKIGNFMVGRNSIFDILFKGLVETDKKFTFDSLISKMLNYMQLLQV</sequence>
<dbReference type="eggNOG" id="ENOG5033GHZ">
    <property type="taxonomic scope" value="Bacteria"/>
</dbReference>
<dbReference type="OrthoDB" id="980624at2"/>
<dbReference type="InterPro" id="IPR054207">
    <property type="entry name" value="DUF6913"/>
</dbReference>
<gene>
    <name evidence="1" type="ordered locus">Aasi_1370</name>
</gene>
<accession>B3ETX2</accession>
<organism evidence="1 2">
    <name type="scientific">Amoebophilus asiaticus (strain 5a2)</name>
    <dbReference type="NCBI Taxonomy" id="452471"/>
    <lineage>
        <taxon>Bacteria</taxon>
        <taxon>Pseudomonadati</taxon>
        <taxon>Bacteroidota</taxon>
        <taxon>Cytophagia</taxon>
        <taxon>Cytophagales</taxon>
        <taxon>Amoebophilaceae</taxon>
        <taxon>Candidatus Amoebophilus</taxon>
    </lineage>
</organism>
<dbReference type="KEGG" id="aas:Aasi_1370"/>
<dbReference type="HOGENOM" id="CLU_1465707_0_0_10"/>
<dbReference type="Proteomes" id="UP000001227">
    <property type="component" value="Chromosome"/>
</dbReference>